<feature type="compositionally biased region" description="Basic and acidic residues" evidence="1">
    <location>
        <begin position="84"/>
        <end position="103"/>
    </location>
</feature>
<evidence type="ECO:0000256" key="2">
    <source>
        <dbReference type="SAM" id="SignalP"/>
    </source>
</evidence>
<dbReference type="OrthoDB" id="9829321at2759"/>
<keyword evidence="4" id="KW-1185">Reference proteome</keyword>
<reference evidence="3 4" key="1">
    <citation type="submission" date="2015-07" db="EMBL/GenBank/DDBJ databases">
        <title>The genome of Melipona quadrifasciata.</title>
        <authorList>
            <person name="Pan H."/>
            <person name="Kapheim K."/>
        </authorList>
    </citation>
    <scope>NUCLEOTIDE SEQUENCE [LARGE SCALE GENOMIC DNA]</scope>
    <source>
        <strain evidence="3">0111107301</strain>
        <tissue evidence="3">Whole body</tissue>
    </source>
</reference>
<evidence type="ECO:0000256" key="1">
    <source>
        <dbReference type="SAM" id="MobiDB-lite"/>
    </source>
</evidence>
<evidence type="ECO:0008006" key="5">
    <source>
        <dbReference type="Google" id="ProtNLM"/>
    </source>
</evidence>
<accession>A0A0M9ABY6</accession>
<keyword evidence="2" id="KW-0732">Signal</keyword>
<evidence type="ECO:0000313" key="4">
    <source>
        <dbReference type="Proteomes" id="UP000053105"/>
    </source>
</evidence>
<dbReference type="AlphaFoldDB" id="A0A0M9ABY6"/>
<feature type="chain" id="PRO_5005831063" description="Secreted protein" evidence="2">
    <location>
        <begin position="24"/>
        <end position="103"/>
    </location>
</feature>
<organism evidence="3 4">
    <name type="scientific">Melipona quadrifasciata</name>
    <dbReference type="NCBI Taxonomy" id="166423"/>
    <lineage>
        <taxon>Eukaryota</taxon>
        <taxon>Metazoa</taxon>
        <taxon>Ecdysozoa</taxon>
        <taxon>Arthropoda</taxon>
        <taxon>Hexapoda</taxon>
        <taxon>Insecta</taxon>
        <taxon>Pterygota</taxon>
        <taxon>Neoptera</taxon>
        <taxon>Endopterygota</taxon>
        <taxon>Hymenoptera</taxon>
        <taxon>Apocrita</taxon>
        <taxon>Aculeata</taxon>
        <taxon>Apoidea</taxon>
        <taxon>Anthophila</taxon>
        <taxon>Apidae</taxon>
        <taxon>Melipona</taxon>
    </lineage>
</organism>
<name>A0A0M9ABY6_9HYME</name>
<feature type="signal peptide" evidence="2">
    <location>
        <begin position="1"/>
        <end position="23"/>
    </location>
</feature>
<evidence type="ECO:0000313" key="3">
    <source>
        <dbReference type="EMBL" id="KOX81340.1"/>
    </source>
</evidence>
<feature type="region of interest" description="Disordered" evidence="1">
    <location>
        <begin position="58"/>
        <end position="103"/>
    </location>
</feature>
<dbReference type="Proteomes" id="UP000053105">
    <property type="component" value="Unassembled WGS sequence"/>
</dbReference>
<gene>
    <name evidence="3" type="ORF">WN51_10672</name>
</gene>
<proteinExistence type="predicted"/>
<sequence length="103" mass="11806">MYLHGNLMSILLAVLSCAVIVRARRVAPLIEEDWAKRPHRAAEINKAKWTWYSRKNHRKVRKMEKGGTPVAGREALTSSQSADMRYKGEEDGESIKEKRQESP</sequence>
<protein>
    <recommendedName>
        <fullName evidence="5">Secreted protein</fullName>
    </recommendedName>
</protein>
<dbReference type="EMBL" id="KQ435687">
    <property type="protein sequence ID" value="KOX81340.1"/>
    <property type="molecule type" value="Genomic_DNA"/>
</dbReference>